<reference evidence="2" key="1">
    <citation type="submission" date="2021-11" db="EMBL/GenBank/DDBJ databases">
        <title>BS-T2-15 a new species belonging to the Comamonadaceae family isolated from the soil of a French oak forest.</title>
        <authorList>
            <person name="Mieszkin S."/>
            <person name="Alain K."/>
        </authorList>
    </citation>
    <scope>NUCLEOTIDE SEQUENCE</scope>
    <source>
        <strain evidence="2">BS-T2-15</strain>
    </source>
</reference>
<proteinExistence type="predicted"/>
<sequence>MTPADTPAPSASDAARAARRHATLAALFGLSAVGGPALAQMGGGGHGMRGPQPDSPRPDKDTRDAKDAGPPRDLVSAFARRLRDGVPELALTPPQQNAWRDFVASLGEVGQHNERRLQRILWRSASTVSAVAPLRSYIAAEVDEGEGRQEALAELKVTFDKLDSLIDPRQRDVVTNLFVATRSELQASRER</sequence>
<comment type="caution">
    <text evidence="2">The sequence shown here is derived from an EMBL/GenBank/DDBJ whole genome shotgun (WGS) entry which is preliminary data.</text>
</comment>
<organism evidence="2 3">
    <name type="scientific">Scleromatobacter humisilvae</name>
    <dbReference type="NCBI Taxonomy" id="2897159"/>
    <lineage>
        <taxon>Bacteria</taxon>
        <taxon>Pseudomonadati</taxon>
        <taxon>Pseudomonadota</taxon>
        <taxon>Betaproteobacteria</taxon>
        <taxon>Burkholderiales</taxon>
        <taxon>Sphaerotilaceae</taxon>
        <taxon>Scleromatobacter</taxon>
    </lineage>
</organism>
<dbReference type="Proteomes" id="UP001139353">
    <property type="component" value="Unassembled WGS sequence"/>
</dbReference>
<evidence type="ECO:0000313" key="2">
    <source>
        <dbReference type="EMBL" id="MCK9684875.1"/>
    </source>
</evidence>
<gene>
    <name evidence="2" type="ORF">LPC04_04045</name>
</gene>
<dbReference type="RefSeq" id="WP_275680897.1">
    <property type="nucleotide sequence ID" value="NZ_JAJLJH010000001.1"/>
</dbReference>
<evidence type="ECO:0000313" key="3">
    <source>
        <dbReference type="Proteomes" id="UP001139353"/>
    </source>
</evidence>
<dbReference type="AlphaFoldDB" id="A0A9X2C1D9"/>
<feature type="region of interest" description="Disordered" evidence="1">
    <location>
        <begin position="35"/>
        <end position="73"/>
    </location>
</feature>
<accession>A0A9X2C1D9</accession>
<name>A0A9X2C1D9_9BURK</name>
<keyword evidence="3" id="KW-1185">Reference proteome</keyword>
<dbReference type="EMBL" id="JAJLJH010000001">
    <property type="protein sequence ID" value="MCK9684875.1"/>
    <property type="molecule type" value="Genomic_DNA"/>
</dbReference>
<evidence type="ECO:0000256" key="1">
    <source>
        <dbReference type="SAM" id="MobiDB-lite"/>
    </source>
</evidence>
<protein>
    <recommendedName>
        <fullName evidence="4">LTXXQ motif family protein</fullName>
    </recommendedName>
</protein>
<feature type="compositionally biased region" description="Basic and acidic residues" evidence="1">
    <location>
        <begin position="56"/>
        <end position="70"/>
    </location>
</feature>
<evidence type="ECO:0008006" key="4">
    <source>
        <dbReference type="Google" id="ProtNLM"/>
    </source>
</evidence>